<dbReference type="eggNOG" id="COG1309">
    <property type="taxonomic scope" value="Bacteria"/>
</dbReference>
<gene>
    <name evidence="5" type="ORF">BMMGA3_02060</name>
</gene>
<dbReference type="Pfam" id="PF00440">
    <property type="entry name" value="TetR_N"/>
    <property type="match status" value="1"/>
</dbReference>
<dbReference type="InterPro" id="IPR050624">
    <property type="entry name" value="HTH-type_Tx_Regulator"/>
</dbReference>
<evidence type="ECO:0000313" key="6">
    <source>
        <dbReference type="Proteomes" id="UP000027602"/>
    </source>
</evidence>
<feature type="DNA-binding region" description="H-T-H motif" evidence="3">
    <location>
        <begin position="17"/>
        <end position="36"/>
    </location>
</feature>
<dbReference type="InterPro" id="IPR009057">
    <property type="entry name" value="Homeodomain-like_sf"/>
</dbReference>
<sequence length="192" mass="21922">MQIALQQFAKYGYHRTKISDIVREAGVSQGTFYWYFKSKEAIALEIIKKGQEQLLKVVLQGYRQSAGSVQDAVKASEKLFEDLFTFAEQNKYLMKLILKGIETEDSVQEAILETRINIEEAFQKNIKRAIELNMLPAKDPALQSAFLMSLVEGIMARWLFEPLVKDSTIKKKTAKELAAETVRFEFFGLLGI</sequence>
<keyword evidence="2 3" id="KW-0238">DNA-binding</keyword>
<keyword evidence="1" id="KW-0678">Repressor</keyword>
<protein>
    <recommendedName>
        <fullName evidence="4">HTH tetR-type domain-containing protein</fullName>
    </recommendedName>
</protein>
<dbReference type="SUPFAM" id="SSF48498">
    <property type="entry name" value="Tetracyclin repressor-like, C-terminal domain"/>
    <property type="match status" value="1"/>
</dbReference>
<dbReference type="RefSeq" id="WP_003348269.1">
    <property type="nucleotide sequence ID" value="NZ_ADWW01000003.1"/>
</dbReference>
<dbReference type="PROSITE" id="PS50977">
    <property type="entry name" value="HTH_TETR_2"/>
    <property type="match status" value="1"/>
</dbReference>
<dbReference type="Gene3D" id="1.10.357.10">
    <property type="entry name" value="Tetracycline Repressor, domain 2"/>
    <property type="match status" value="1"/>
</dbReference>
<dbReference type="EMBL" id="CP007739">
    <property type="protein sequence ID" value="AIE58882.1"/>
    <property type="molecule type" value="Genomic_DNA"/>
</dbReference>
<name>I3E3H3_BACMM</name>
<evidence type="ECO:0000256" key="2">
    <source>
        <dbReference type="ARBA" id="ARBA00023125"/>
    </source>
</evidence>
<dbReference type="KEGG" id="bmet:BMMGA3_02060"/>
<accession>I3E3H3</accession>
<dbReference type="STRING" id="796606.BMMGA3_02060"/>
<keyword evidence="6" id="KW-1185">Reference proteome</keyword>
<dbReference type="AlphaFoldDB" id="I3E3H3"/>
<dbReference type="Proteomes" id="UP000027602">
    <property type="component" value="Chromosome"/>
</dbReference>
<evidence type="ECO:0000256" key="3">
    <source>
        <dbReference type="PROSITE-ProRule" id="PRU00335"/>
    </source>
</evidence>
<reference evidence="5 6" key="1">
    <citation type="journal article" date="2015" name="BMC Genomics">
        <title>Transcriptome analysis of thermophilic methylotrophic Bacillus methanolicus MGA3 using RNA-sequencing provides detailed insights into its previously uncharted transcriptional landscape.</title>
        <authorList>
            <person name="Irla M."/>
            <person name="Neshat A."/>
            <person name="Brautaset T."/>
            <person name="Ruckert C."/>
            <person name="Kalinowski J."/>
            <person name="Wendisch V.F."/>
        </authorList>
    </citation>
    <scope>NUCLEOTIDE SEQUENCE [LARGE SCALE GENOMIC DNA]</scope>
    <source>
        <strain evidence="6">MGA3 / ATCC 53907</strain>
    </source>
</reference>
<dbReference type="InterPro" id="IPR036271">
    <property type="entry name" value="Tet_transcr_reg_TetR-rel_C_sf"/>
</dbReference>
<dbReference type="SUPFAM" id="SSF46689">
    <property type="entry name" value="Homeodomain-like"/>
    <property type="match status" value="1"/>
</dbReference>
<dbReference type="GO" id="GO:0003677">
    <property type="term" value="F:DNA binding"/>
    <property type="evidence" value="ECO:0007669"/>
    <property type="project" value="UniProtKB-UniRule"/>
</dbReference>
<dbReference type="HOGENOM" id="CLU_069356_12_2_9"/>
<organism evidence="5 6">
    <name type="scientific">Bacillus methanolicus (strain MGA3 / ATCC 53907)</name>
    <dbReference type="NCBI Taxonomy" id="796606"/>
    <lineage>
        <taxon>Bacteria</taxon>
        <taxon>Bacillati</taxon>
        <taxon>Bacillota</taxon>
        <taxon>Bacilli</taxon>
        <taxon>Bacillales</taxon>
        <taxon>Bacillaceae</taxon>
        <taxon>Bacillus</taxon>
    </lineage>
</organism>
<feature type="domain" description="HTH tetR-type" evidence="4">
    <location>
        <begin position="1"/>
        <end position="54"/>
    </location>
</feature>
<evidence type="ECO:0000259" key="4">
    <source>
        <dbReference type="PROSITE" id="PS50977"/>
    </source>
</evidence>
<dbReference type="PANTHER" id="PTHR43479:SF11">
    <property type="entry name" value="ACREF_ENVCD OPERON REPRESSOR-RELATED"/>
    <property type="match status" value="1"/>
</dbReference>
<evidence type="ECO:0000313" key="5">
    <source>
        <dbReference type="EMBL" id="AIE58882.1"/>
    </source>
</evidence>
<proteinExistence type="predicted"/>
<dbReference type="PANTHER" id="PTHR43479">
    <property type="entry name" value="ACREF/ENVCD OPERON REPRESSOR-RELATED"/>
    <property type="match status" value="1"/>
</dbReference>
<evidence type="ECO:0000256" key="1">
    <source>
        <dbReference type="ARBA" id="ARBA00022491"/>
    </source>
</evidence>
<dbReference type="InterPro" id="IPR001647">
    <property type="entry name" value="HTH_TetR"/>
</dbReference>